<dbReference type="EMBL" id="JABEXW010000805">
    <property type="protein sequence ID" value="KAF4954599.1"/>
    <property type="molecule type" value="Genomic_DNA"/>
</dbReference>
<dbReference type="AlphaFoldDB" id="A0A8H4TB64"/>
<evidence type="ECO:0000313" key="3">
    <source>
        <dbReference type="Proteomes" id="UP000622797"/>
    </source>
</evidence>
<accession>A0A8H4TB64</accession>
<evidence type="ECO:0000313" key="2">
    <source>
        <dbReference type="EMBL" id="KAF4954599.1"/>
    </source>
</evidence>
<name>A0A8H4TB64_9HYPO</name>
<feature type="region of interest" description="Disordered" evidence="1">
    <location>
        <begin position="1"/>
        <end position="38"/>
    </location>
</feature>
<keyword evidence="3" id="KW-1185">Reference proteome</keyword>
<gene>
    <name evidence="2" type="ORF">FSARC_12071</name>
</gene>
<evidence type="ECO:0000256" key="1">
    <source>
        <dbReference type="SAM" id="MobiDB-lite"/>
    </source>
</evidence>
<reference evidence="2" key="1">
    <citation type="journal article" date="2020" name="BMC Genomics">
        <title>Correction to: Identification and distribution of gene clusters required for synthesis of sphingolipid metabolism inhibitors in diverse species of the filamentous fungus Fusarium.</title>
        <authorList>
            <person name="Kim H.S."/>
            <person name="Lohmar J.M."/>
            <person name="Busman M."/>
            <person name="Brown D.W."/>
            <person name="Naumann T.A."/>
            <person name="Divon H.H."/>
            <person name="Lysoe E."/>
            <person name="Uhlig S."/>
            <person name="Proctor R.H."/>
        </authorList>
    </citation>
    <scope>NUCLEOTIDE SEQUENCE</scope>
    <source>
        <strain evidence="2">NRRL 20472</strain>
    </source>
</reference>
<proteinExistence type="predicted"/>
<comment type="caution">
    <text evidence="2">The sequence shown here is derived from an EMBL/GenBank/DDBJ whole genome shotgun (WGS) entry which is preliminary data.</text>
</comment>
<sequence length="76" mass="8480">MVKMNPSTSNTFSVPASPSEAKPEYSPTPSPISQDFQPRQCPHRTRCECVGCVGCMNEIVHWDTLQCHVCFHNCPV</sequence>
<dbReference type="Proteomes" id="UP000622797">
    <property type="component" value="Unassembled WGS sequence"/>
</dbReference>
<protein>
    <submittedName>
        <fullName evidence="2">Uncharacterized protein</fullName>
    </submittedName>
</protein>
<feature type="compositionally biased region" description="Polar residues" evidence="1">
    <location>
        <begin position="1"/>
        <end position="16"/>
    </location>
</feature>
<reference evidence="2" key="2">
    <citation type="submission" date="2020-05" db="EMBL/GenBank/DDBJ databases">
        <authorList>
            <person name="Kim H.-S."/>
            <person name="Proctor R.H."/>
            <person name="Brown D.W."/>
        </authorList>
    </citation>
    <scope>NUCLEOTIDE SEQUENCE</scope>
    <source>
        <strain evidence="2">NRRL 20472</strain>
    </source>
</reference>
<organism evidence="2 3">
    <name type="scientific">Fusarium sarcochroum</name>
    <dbReference type="NCBI Taxonomy" id="1208366"/>
    <lineage>
        <taxon>Eukaryota</taxon>
        <taxon>Fungi</taxon>
        <taxon>Dikarya</taxon>
        <taxon>Ascomycota</taxon>
        <taxon>Pezizomycotina</taxon>
        <taxon>Sordariomycetes</taxon>
        <taxon>Hypocreomycetidae</taxon>
        <taxon>Hypocreales</taxon>
        <taxon>Nectriaceae</taxon>
        <taxon>Fusarium</taxon>
        <taxon>Fusarium lateritium species complex</taxon>
    </lineage>
</organism>